<feature type="domain" description="Endonuclease/exonuclease/phosphatase" evidence="1">
    <location>
        <begin position="11"/>
        <end position="221"/>
    </location>
</feature>
<dbReference type="Pfam" id="PF03372">
    <property type="entry name" value="Exo_endo_phos"/>
    <property type="match status" value="1"/>
</dbReference>
<reference evidence="2" key="1">
    <citation type="journal article" date="2014" name="PLoS ONE">
        <title>Transcriptome-Based Identification of ABC Transporters in the Western Tarnished Plant Bug Lygus hesperus.</title>
        <authorList>
            <person name="Hull J.J."/>
            <person name="Chaney K."/>
            <person name="Geib S.M."/>
            <person name="Fabrick J.A."/>
            <person name="Brent C.S."/>
            <person name="Walsh D."/>
            <person name="Lavine L.C."/>
        </authorList>
    </citation>
    <scope>NUCLEOTIDE SEQUENCE</scope>
</reference>
<accession>A0A0A9YG30</accession>
<dbReference type="Gene3D" id="3.60.10.10">
    <property type="entry name" value="Endonuclease/exonuclease/phosphatase"/>
    <property type="match status" value="1"/>
</dbReference>
<sequence length="292" mass="33038">MNTSHRKLRVMAWNTCSIKGKYQELLHYANTHDLDVLMLTEVKLPSTKTWTLPNYTSYIAHDSEDLGRAGAILLVKSSFNQSPLPPVRETDVQMARCILQTEGENIQIGSVYIPPEDRRRGRKLTMGTLVSISHELGSTFVIGGDFNDKNTSWNDNRANSYGVLLDRWRHNFGLHFETPGVPTRYDSRPNVSPSHIDFFVMKGLQARVCNTRVYNDLSSDHLPVHTDLHVAPVAYIHRPTLIKHSMDWDKHRQYLSDNLQTLPVMKATDDIDSAVSRITSLITTAATISAPQ</sequence>
<reference evidence="2" key="2">
    <citation type="submission" date="2014-07" db="EMBL/GenBank/DDBJ databases">
        <authorList>
            <person name="Hull J."/>
        </authorList>
    </citation>
    <scope>NUCLEOTIDE SEQUENCE</scope>
</reference>
<dbReference type="SUPFAM" id="SSF56219">
    <property type="entry name" value="DNase I-like"/>
    <property type="match status" value="1"/>
</dbReference>
<keyword evidence="2" id="KW-0548">Nucleotidyltransferase</keyword>
<name>A0A0A9YG30_LYGHE</name>
<keyword evidence="2" id="KW-0808">Transferase</keyword>
<dbReference type="InterPro" id="IPR036691">
    <property type="entry name" value="Endo/exonu/phosph_ase_sf"/>
</dbReference>
<feature type="non-terminal residue" evidence="2">
    <location>
        <position position="292"/>
    </location>
</feature>
<evidence type="ECO:0000313" key="2">
    <source>
        <dbReference type="EMBL" id="JAG28485.1"/>
    </source>
</evidence>
<dbReference type="AlphaFoldDB" id="A0A0A9YG30"/>
<keyword evidence="2" id="KW-0695">RNA-directed DNA polymerase</keyword>
<dbReference type="EMBL" id="GBHO01015119">
    <property type="protein sequence ID" value="JAG28485.1"/>
    <property type="molecule type" value="Transcribed_RNA"/>
</dbReference>
<proteinExistence type="predicted"/>
<dbReference type="GO" id="GO:0003964">
    <property type="term" value="F:RNA-directed DNA polymerase activity"/>
    <property type="evidence" value="ECO:0007669"/>
    <property type="project" value="UniProtKB-KW"/>
</dbReference>
<protein>
    <submittedName>
        <fullName evidence="2">RNA-directed DNA polymerase from mobile element jockey</fullName>
    </submittedName>
</protein>
<gene>
    <name evidence="2" type="primary">pol_68</name>
    <name evidence="2" type="ORF">CM83_102589</name>
</gene>
<evidence type="ECO:0000259" key="1">
    <source>
        <dbReference type="Pfam" id="PF03372"/>
    </source>
</evidence>
<organism evidence="2">
    <name type="scientific">Lygus hesperus</name>
    <name type="common">Western plant bug</name>
    <dbReference type="NCBI Taxonomy" id="30085"/>
    <lineage>
        <taxon>Eukaryota</taxon>
        <taxon>Metazoa</taxon>
        <taxon>Ecdysozoa</taxon>
        <taxon>Arthropoda</taxon>
        <taxon>Hexapoda</taxon>
        <taxon>Insecta</taxon>
        <taxon>Pterygota</taxon>
        <taxon>Neoptera</taxon>
        <taxon>Paraneoptera</taxon>
        <taxon>Hemiptera</taxon>
        <taxon>Heteroptera</taxon>
        <taxon>Panheteroptera</taxon>
        <taxon>Cimicomorpha</taxon>
        <taxon>Miridae</taxon>
        <taxon>Mirini</taxon>
        <taxon>Lygus</taxon>
    </lineage>
</organism>
<dbReference type="InterPro" id="IPR005135">
    <property type="entry name" value="Endo/exonuclease/phosphatase"/>
</dbReference>